<name>A0A1A8YI82_PLAOA</name>
<organism evidence="2 3">
    <name type="scientific">Plasmodium ovale wallikeri</name>
    <dbReference type="NCBI Taxonomy" id="864142"/>
    <lineage>
        <taxon>Eukaryota</taxon>
        <taxon>Sar</taxon>
        <taxon>Alveolata</taxon>
        <taxon>Apicomplexa</taxon>
        <taxon>Aconoidasida</taxon>
        <taxon>Haemosporida</taxon>
        <taxon>Plasmodiidae</taxon>
        <taxon>Plasmodium</taxon>
        <taxon>Plasmodium (Plasmodium)</taxon>
    </lineage>
</organism>
<dbReference type="AlphaFoldDB" id="A0A1A8YI82"/>
<dbReference type="EMBL" id="FLRE01000008">
    <property type="protein sequence ID" value="SBT30984.1"/>
    <property type="molecule type" value="Genomic_DNA"/>
</dbReference>
<reference evidence="3 4" key="1">
    <citation type="submission" date="2016-05" db="EMBL/GenBank/DDBJ databases">
        <authorList>
            <person name="Naeem Raeece"/>
        </authorList>
    </citation>
    <scope>NUCLEOTIDE SEQUENCE [LARGE SCALE GENOMIC DNA]</scope>
</reference>
<dbReference type="EMBL" id="FLRD01000003">
    <property type="protein sequence ID" value="SBT30520.1"/>
    <property type="molecule type" value="Genomic_DNA"/>
</dbReference>
<dbReference type="Proteomes" id="UP000078550">
    <property type="component" value="Unassembled WGS sequence"/>
</dbReference>
<accession>A0A1A8YI82</accession>
<evidence type="ECO:0000313" key="4">
    <source>
        <dbReference type="Proteomes" id="UP000078555"/>
    </source>
</evidence>
<evidence type="ECO:0000313" key="3">
    <source>
        <dbReference type="Proteomes" id="UP000078550"/>
    </source>
</evidence>
<gene>
    <name evidence="1" type="ORF">POVWA1_001860</name>
    <name evidence="2" type="ORF">POVWA2_001750</name>
</gene>
<reference evidence="2" key="2">
    <citation type="submission" date="2016-05" db="EMBL/GenBank/DDBJ databases">
        <authorList>
            <person name="Lavstsen T."/>
            <person name="Jespersen J.S."/>
        </authorList>
    </citation>
    <scope>NUCLEOTIDE SEQUENCE [LARGE SCALE GENOMIC DNA]</scope>
</reference>
<sequence>MLPPLPLIDTKLRNFYRKSESYYKMFIPLVHTGHDDCRNGGKRHIFQSLQVDTNLDLQRSGWKAFPNNSHLRKNARACTNQHTCSKLHPCAYTYMHMDVYTKPMLRAYPFCNNFL</sequence>
<evidence type="ECO:0000313" key="1">
    <source>
        <dbReference type="EMBL" id="SBT30520.1"/>
    </source>
</evidence>
<evidence type="ECO:0000313" key="2">
    <source>
        <dbReference type="EMBL" id="SBT30984.1"/>
    </source>
</evidence>
<proteinExistence type="predicted"/>
<keyword evidence="4" id="KW-1185">Reference proteome</keyword>
<dbReference type="Proteomes" id="UP000078555">
    <property type="component" value="Unassembled WGS sequence"/>
</dbReference>
<protein>
    <submittedName>
        <fullName evidence="2">Uncharacterized protein</fullName>
    </submittedName>
</protein>